<dbReference type="eggNOG" id="COG4247">
    <property type="taxonomic scope" value="Bacteria"/>
</dbReference>
<evidence type="ECO:0000313" key="3">
    <source>
        <dbReference type="Proteomes" id="UP000002209"/>
    </source>
</evidence>
<dbReference type="Proteomes" id="UP000002209">
    <property type="component" value="Chromosome"/>
</dbReference>
<evidence type="ECO:0000259" key="1">
    <source>
        <dbReference type="PROSITE" id="PS51662"/>
    </source>
</evidence>
<accession>C1AAC0</accession>
<proteinExistence type="predicted"/>
<dbReference type="InterPro" id="IPR050952">
    <property type="entry name" value="TRIM-NHL_E3_ligases"/>
</dbReference>
<keyword evidence="3" id="KW-1185">Reference proteome</keyword>
<dbReference type="HOGENOM" id="CLU_743845_0_0_0"/>
<dbReference type="STRING" id="379066.GAU_2676"/>
<sequence length="371" mass="39396">MNSVLRRIAMVGGVTGLVACMGDTGKTAVDSTKALTHAPTARTDTARVVETWISALDTAANVDGPAVYFGADSASWIIASAKTANVLIVLDANTGKELRRVSGPGSGEGQLARPNGVLVVGDSLLLVVERDNHRVQGFVLPSFTPAGVFGVDRLRKPYGLTALPDTAGGWMVYVTDNYETADEQVPALHDLGARVKQYRVALRNGRLVATHVRDFGDTTSAGAIRVTESILADPDHDRLLLAEELETDSHIKVYSRDGRFTGTVFGRGYFPQQAEGIALYRCGADAGYWVTTDQGATVNTFHLFDRNTFAHVASFAGPVTNTTDGVALTQRGFGKFPRGAFFTAHADAAIAAFSWDRIAQATGAQGDCSGN</sequence>
<organism evidence="2 3">
    <name type="scientific">Gemmatimonas aurantiaca (strain DSM 14586 / JCM 11422 / NBRC 100505 / T-27)</name>
    <dbReference type="NCBI Taxonomy" id="379066"/>
    <lineage>
        <taxon>Bacteria</taxon>
        <taxon>Pseudomonadati</taxon>
        <taxon>Gemmatimonadota</taxon>
        <taxon>Gemmatimonadia</taxon>
        <taxon>Gemmatimonadales</taxon>
        <taxon>Gemmatimonadaceae</taxon>
        <taxon>Gemmatimonas</taxon>
    </lineage>
</organism>
<protein>
    <recommendedName>
        <fullName evidence="1">BPP domain-containing protein</fullName>
    </recommendedName>
</protein>
<reference evidence="3" key="1">
    <citation type="submission" date="2006-03" db="EMBL/GenBank/DDBJ databases">
        <title>Complete genome sequence of Gemmatimonas aurantiaca T-27 that represents a novel phylum Gemmatimonadetes.</title>
        <authorList>
            <person name="Takasaki K."/>
            <person name="Ichikawa N."/>
            <person name="Miura H."/>
            <person name="Matsushita S."/>
            <person name="Watanabe Y."/>
            <person name="Oguchi A."/>
            <person name="Ankai A."/>
            <person name="Yashiro I."/>
            <person name="Takahashi M."/>
            <person name="Terui Y."/>
            <person name="Fukui S."/>
            <person name="Yokoyama H."/>
            <person name="Tanikawa S."/>
            <person name="Hanada S."/>
            <person name="Kamagata Y."/>
            <person name="Fujita N."/>
        </authorList>
    </citation>
    <scope>NUCLEOTIDE SEQUENCE [LARGE SCALE GENOMIC DNA]</scope>
    <source>
        <strain evidence="3">T-27 / DSM 14586 / JCM 11422 / NBRC 100505</strain>
    </source>
</reference>
<dbReference type="GO" id="GO:0016158">
    <property type="term" value="F:inositol hexakisphosphate 3-phosphatase activity"/>
    <property type="evidence" value="ECO:0007669"/>
    <property type="project" value="InterPro"/>
</dbReference>
<evidence type="ECO:0000313" key="2">
    <source>
        <dbReference type="EMBL" id="BAH39718.1"/>
    </source>
</evidence>
<dbReference type="PANTHER" id="PTHR24104">
    <property type="entry name" value="E3 UBIQUITIN-PROTEIN LIGASE NHLRC1-RELATED"/>
    <property type="match status" value="1"/>
</dbReference>
<dbReference type="GO" id="GO:0008270">
    <property type="term" value="F:zinc ion binding"/>
    <property type="evidence" value="ECO:0007669"/>
    <property type="project" value="UniProtKB-KW"/>
</dbReference>
<dbReference type="PROSITE" id="PS51257">
    <property type="entry name" value="PROKAR_LIPOPROTEIN"/>
    <property type="match status" value="1"/>
</dbReference>
<dbReference type="AlphaFoldDB" id="C1AAC0"/>
<name>C1AAC0_GEMAT</name>
<dbReference type="SUPFAM" id="SSF50956">
    <property type="entry name" value="Thermostable phytase (3-phytase)"/>
    <property type="match status" value="1"/>
</dbReference>
<dbReference type="PANTHER" id="PTHR24104:SF25">
    <property type="entry name" value="PROTEIN LIN-41"/>
    <property type="match status" value="1"/>
</dbReference>
<gene>
    <name evidence="2" type="ordered locus">GAU_2676</name>
</gene>
<dbReference type="InterPro" id="IPR011042">
    <property type="entry name" value="6-blade_b-propeller_TolB-like"/>
</dbReference>
<dbReference type="Gene3D" id="2.120.10.30">
    <property type="entry name" value="TolB, C-terminal domain"/>
    <property type="match status" value="1"/>
</dbReference>
<feature type="domain" description="BPP" evidence="1">
    <location>
        <begin position="35"/>
        <end position="362"/>
    </location>
</feature>
<dbReference type="KEGG" id="gau:GAU_2676"/>
<dbReference type="InterPro" id="IPR003431">
    <property type="entry name" value="B-propeller_Phytase"/>
</dbReference>
<dbReference type="PROSITE" id="PS51662">
    <property type="entry name" value="BP_PHYTASE"/>
    <property type="match status" value="1"/>
</dbReference>
<dbReference type="EMBL" id="AP009153">
    <property type="protein sequence ID" value="BAH39718.1"/>
    <property type="molecule type" value="Genomic_DNA"/>
</dbReference>